<dbReference type="Proteomes" id="UP000515733">
    <property type="component" value="Chromosome"/>
</dbReference>
<sequence>MNLADLMDFLSRPELGLTGLFISSFLAATLLPGGSELILFALLRLRPETLVVAVILATLGNTLGGMSTWWLARQLPEQALARLSPRHLHWLRRWGPAALTMAWAPLAGDALCAAAGWLRLAALPCALWMGLGKGLRYSLVAAGALAY</sequence>
<name>A0A6S6YI27_9PROT</name>
<dbReference type="PANTHER" id="PTHR42709:SF4">
    <property type="entry name" value="INNER MEMBRANE PROTEIN YQAA"/>
    <property type="match status" value="1"/>
</dbReference>
<keyword evidence="1" id="KW-0472">Membrane</keyword>
<keyword evidence="1" id="KW-0812">Transmembrane</keyword>
<organism evidence="2 3">
    <name type="scientific">Denitratisoma oestradiolicum</name>
    <dbReference type="NCBI Taxonomy" id="311182"/>
    <lineage>
        <taxon>Bacteria</taxon>
        <taxon>Pseudomonadati</taxon>
        <taxon>Pseudomonadota</taxon>
        <taxon>Betaproteobacteria</taxon>
        <taxon>Nitrosomonadales</taxon>
        <taxon>Sterolibacteriaceae</taxon>
        <taxon>Denitratisoma</taxon>
    </lineage>
</organism>
<dbReference type="KEGG" id="doe:DENOEST_0222"/>
<evidence type="ECO:0000313" key="2">
    <source>
        <dbReference type="EMBL" id="CAB1367394.1"/>
    </source>
</evidence>
<dbReference type="PANTHER" id="PTHR42709">
    <property type="entry name" value="ALKALINE PHOSPHATASE LIKE PROTEIN"/>
    <property type="match status" value="1"/>
</dbReference>
<dbReference type="AlphaFoldDB" id="A0A6S6YI27"/>
<reference evidence="2 3" key="1">
    <citation type="submission" date="2020-03" db="EMBL/GenBank/DDBJ databases">
        <authorList>
            <consortium name="Genoscope - CEA"/>
            <person name="William W."/>
        </authorList>
    </citation>
    <scope>NUCLEOTIDE SEQUENCE [LARGE SCALE GENOMIC DNA]</scope>
    <source>
        <strain evidence="3">DSM 16959</strain>
    </source>
</reference>
<accession>A0A6S6YI27</accession>
<keyword evidence="3" id="KW-1185">Reference proteome</keyword>
<evidence type="ECO:0000313" key="3">
    <source>
        <dbReference type="Proteomes" id="UP000515733"/>
    </source>
</evidence>
<evidence type="ECO:0000256" key="1">
    <source>
        <dbReference type="SAM" id="Phobius"/>
    </source>
</evidence>
<feature type="transmembrane region" description="Helical" evidence="1">
    <location>
        <begin position="50"/>
        <end position="72"/>
    </location>
</feature>
<dbReference type="EMBL" id="LR778301">
    <property type="protein sequence ID" value="CAB1367394.1"/>
    <property type="molecule type" value="Genomic_DNA"/>
</dbReference>
<feature type="transmembrane region" description="Helical" evidence="1">
    <location>
        <begin position="20"/>
        <end position="43"/>
    </location>
</feature>
<gene>
    <name evidence="2" type="primary">yqaA</name>
    <name evidence="2" type="ORF">DENOEST_0222</name>
</gene>
<protein>
    <submittedName>
        <fullName evidence="2">Inner membrane protein YqaA</fullName>
    </submittedName>
</protein>
<proteinExistence type="predicted"/>
<keyword evidence="1" id="KW-1133">Transmembrane helix</keyword>
<dbReference type="InterPro" id="IPR051311">
    <property type="entry name" value="DedA_domain"/>
</dbReference>